<dbReference type="CDD" id="cd06225">
    <property type="entry name" value="HAMP"/>
    <property type="match status" value="1"/>
</dbReference>
<dbReference type="InterPro" id="IPR003661">
    <property type="entry name" value="HisK_dim/P_dom"/>
</dbReference>
<evidence type="ECO:0000256" key="10">
    <source>
        <dbReference type="ARBA" id="ARBA00022840"/>
    </source>
</evidence>
<proteinExistence type="predicted"/>
<evidence type="ECO:0000256" key="7">
    <source>
        <dbReference type="ARBA" id="ARBA00022692"/>
    </source>
</evidence>
<dbReference type="CDD" id="cd00075">
    <property type="entry name" value="HATPase"/>
    <property type="match status" value="1"/>
</dbReference>
<dbReference type="SUPFAM" id="SSF47384">
    <property type="entry name" value="Homodimeric domain of signal transducing histidine kinase"/>
    <property type="match status" value="1"/>
</dbReference>
<dbReference type="PROSITE" id="PS50109">
    <property type="entry name" value="HIS_KIN"/>
    <property type="match status" value="1"/>
</dbReference>
<keyword evidence="7 14" id="KW-0812">Transmembrane</keyword>
<evidence type="ECO:0000256" key="12">
    <source>
        <dbReference type="ARBA" id="ARBA00023012"/>
    </source>
</evidence>
<accession>A0ABW5R590</accession>
<evidence type="ECO:0000256" key="14">
    <source>
        <dbReference type="SAM" id="Phobius"/>
    </source>
</evidence>
<comment type="catalytic activity">
    <reaction evidence="1">
        <text>ATP + protein L-histidine = ADP + protein N-phospho-L-histidine.</text>
        <dbReference type="EC" id="2.7.13.3"/>
    </reaction>
</comment>
<dbReference type="RefSeq" id="WP_379927502.1">
    <property type="nucleotide sequence ID" value="NZ_JBHUMM010000001.1"/>
</dbReference>
<feature type="transmembrane region" description="Helical" evidence="14">
    <location>
        <begin position="7"/>
        <end position="30"/>
    </location>
</feature>
<evidence type="ECO:0000259" key="16">
    <source>
        <dbReference type="PROSITE" id="PS50885"/>
    </source>
</evidence>
<dbReference type="SUPFAM" id="SSF158472">
    <property type="entry name" value="HAMP domain-like"/>
    <property type="match status" value="1"/>
</dbReference>
<dbReference type="PANTHER" id="PTHR45528:SF1">
    <property type="entry name" value="SENSOR HISTIDINE KINASE CPXA"/>
    <property type="match status" value="1"/>
</dbReference>
<dbReference type="SMART" id="SM00304">
    <property type="entry name" value="HAMP"/>
    <property type="match status" value="1"/>
</dbReference>
<evidence type="ECO:0000256" key="5">
    <source>
        <dbReference type="ARBA" id="ARBA00022553"/>
    </source>
</evidence>
<protein>
    <recommendedName>
        <fullName evidence="3">histidine kinase</fullName>
        <ecNumber evidence="3">2.7.13.3</ecNumber>
    </recommendedName>
</protein>
<evidence type="ECO:0000256" key="13">
    <source>
        <dbReference type="ARBA" id="ARBA00023136"/>
    </source>
</evidence>
<dbReference type="Gene3D" id="6.10.340.10">
    <property type="match status" value="1"/>
</dbReference>
<keyword evidence="5" id="KW-0597">Phosphoprotein</keyword>
<evidence type="ECO:0000313" key="18">
    <source>
        <dbReference type="Proteomes" id="UP001597497"/>
    </source>
</evidence>
<dbReference type="Pfam" id="PF00672">
    <property type="entry name" value="HAMP"/>
    <property type="match status" value="1"/>
</dbReference>
<feature type="domain" description="Histidine kinase" evidence="15">
    <location>
        <begin position="126"/>
        <end position="344"/>
    </location>
</feature>
<dbReference type="PANTHER" id="PTHR45528">
    <property type="entry name" value="SENSOR HISTIDINE KINASE CPXA"/>
    <property type="match status" value="1"/>
</dbReference>
<dbReference type="InterPro" id="IPR036097">
    <property type="entry name" value="HisK_dim/P_sf"/>
</dbReference>
<dbReference type="PROSITE" id="PS50885">
    <property type="entry name" value="HAMP"/>
    <property type="match status" value="1"/>
</dbReference>
<sequence length="349" mass="38851">MKLRTYLFLSNIVSLASVLISLFVIYHFMLLTWSEVILLMSVTLVAALISIVVHTLIIRPIVHSVHSISEASSNMSEGDFEGEVPVVGPSEFKQLALQFNEMKHQLEDSILTLQSSETSRKELIANVSHDLRTPLSSIQSYVEALQDRVIEDEETSQQYLRTIHRETLRLSKLIEDLFQLSRLDAGRYPFQPEPYPLDALLVETLESQSLFLEEKQLSVSTELPDPLPPVSVMPFEIKRVLGNLLQNAISYSPPGAAIRITAGAENGFVTCTFIDEGAGMAPEELDPIFERFYRIDKSRNRHSGGAGLGLAISKSIMERHGGTIRVESQLGEGSRFILTLPIACDPDPS</sequence>
<evidence type="ECO:0000256" key="2">
    <source>
        <dbReference type="ARBA" id="ARBA00004651"/>
    </source>
</evidence>
<keyword evidence="4" id="KW-1003">Cell membrane</keyword>
<dbReference type="InterPro" id="IPR050398">
    <property type="entry name" value="HssS/ArlS-like"/>
</dbReference>
<comment type="subcellular location">
    <subcellularLocation>
        <location evidence="2">Cell membrane</location>
        <topology evidence="2">Multi-pass membrane protein</topology>
    </subcellularLocation>
</comment>
<dbReference type="InterPro" id="IPR003594">
    <property type="entry name" value="HATPase_dom"/>
</dbReference>
<name>A0ABW5R590_9BACL</name>
<comment type="caution">
    <text evidence="17">The sequence shown here is derived from an EMBL/GenBank/DDBJ whole genome shotgun (WGS) entry which is preliminary data.</text>
</comment>
<dbReference type="GO" id="GO:0016301">
    <property type="term" value="F:kinase activity"/>
    <property type="evidence" value="ECO:0007669"/>
    <property type="project" value="UniProtKB-KW"/>
</dbReference>
<dbReference type="InterPro" id="IPR036890">
    <property type="entry name" value="HATPase_C_sf"/>
</dbReference>
<keyword evidence="11 14" id="KW-1133">Transmembrane helix</keyword>
<dbReference type="CDD" id="cd00082">
    <property type="entry name" value="HisKA"/>
    <property type="match status" value="1"/>
</dbReference>
<evidence type="ECO:0000256" key="8">
    <source>
        <dbReference type="ARBA" id="ARBA00022741"/>
    </source>
</evidence>
<dbReference type="SMART" id="SM00388">
    <property type="entry name" value="HisKA"/>
    <property type="match status" value="1"/>
</dbReference>
<dbReference type="PRINTS" id="PR00344">
    <property type="entry name" value="BCTRLSENSOR"/>
</dbReference>
<dbReference type="InterPro" id="IPR003660">
    <property type="entry name" value="HAMP_dom"/>
</dbReference>
<dbReference type="Proteomes" id="UP001597497">
    <property type="component" value="Unassembled WGS sequence"/>
</dbReference>
<evidence type="ECO:0000256" key="1">
    <source>
        <dbReference type="ARBA" id="ARBA00000085"/>
    </source>
</evidence>
<evidence type="ECO:0000259" key="15">
    <source>
        <dbReference type="PROSITE" id="PS50109"/>
    </source>
</evidence>
<dbReference type="InterPro" id="IPR005467">
    <property type="entry name" value="His_kinase_dom"/>
</dbReference>
<dbReference type="Pfam" id="PF02518">
    <property type="entry name" value="HATPase_c"/>
    <property type="match status" value="1"/>
</dbReference>
<keyword evidence="18" id="KW-1185">Reference proteome</keyword>
<evidence type="ECO:0000256" key="11">
    <source>
        <dbReference type="ARBA" id="ARBA00022989"/>
    </source>
</evidence>
<dbReference type="EC" id="2.7.13.3" evidence="3"/>
<feature type="transmembrane region" description="Helical" evidence="14">
    <location>
        <begin position="36"/>
        <end position="58"/>
    </location>
</feature>
<evidence type="ECO:0000256" key="9">
    <source>
        <dbReference type="ARBA" id="ARBA00022777"/>
    </source>
</evidence>
<reference evidence="18" key="1">
    <citation type="journal article" date="2019" name="Int. J. Syst. Evol. Microbiol.">
        <title>The Global Catalogue of Microorganisms (GCM) 10K type strain sequencing project: providing services to taxonomists for standard genome sequencing and annotation.</title>
        <authorList>
            <consortium name="The Broad Institute Genomics Platform"/>
            <consortium name="The Broad Institute Genome Sequencing Center for Infectious Disease"/>
            <person name="Wu L."/>
            <person name="Ma J."/>
        </authorList>
    </citation>
    <scope>NUCLEOTIDE SEQUENCE [LARGE SCALE GENOMIC DNA]</scope>
    <source>
        <strain evidence="18">KCTC 33676</strain>
    </source>
</reference>
<keyword evidence="6" id="KW-0808">Transferase</keyword>
<feature type="domain" description="HAMP" evidence="16">
    <location>
        <begin position="59"/>
        <end position="111"/>
    </location>
</feature>
<dbReference type="Pfam" id="PF00512">
    <property type="entry name" value="HisKA"/>
    <property type="match status" value="1"/>
</dbReference>
<dbReference type="SMART" id="SM00387">
    <property type="entry name" value="HATPase_c"/>
    <property type="match status" value="1"/>
</dbReference>
<keyword evidence="13 14" id="KW-0472">Membrane</keyword>
<keyword evidence="12" id="KW-0902">Two-component regulatory system</keyword>
<organism evidence="17 18">
    <name type="scientific">Marinicrinis sediminis</name>
    <dbReference type="NCBI Taxonomy" id="1652465"/>
    <lineage>
        <taxon>Bacteria</taxon>
        <taxon>Bacillati</taxon>
        <taxon>Bacillota</taxon>
        <taxon>Bacilli</taxon>
        <taxon>Bacillales</taxon>
        <taxon>Paenibacillaceae</taxon>
    </lineage>
</organism>
<evidence type="ECO:0000256" key="3">
    <source>
        <dbReference type="ARBA" id="ARBA00012438"/>
    </source>
</evidence>
<keyword evidence="10" id="KW-0067">ATP-binding</keyword>
<evidence type="ECO:0000313" key="17">
    <source>
        <dbReference type="EMBL" id="MFD2670163.1"/>
    </source>
</evidence>
<dbReference type="EMBL" id="JBHUMM010000001">
    <property type="protein sequence ID" value="MFD2670163.1"/>
    <property type="molecule type" value="Genomic_DNA"/>
</dbReference>
<dbReference type="Gene3D" id="3.30.565.10">
    <property type="entry name" value="Histidine kinase-like ATPase, C-terminal domain"/>
    <property type="match status" value="1"/>
</dbReference>
<dbReference type="Gene3D" id="1.10.287.130">
    <property type="match status" value="1"/>
</dbReference>
<dbReference type="SUPFAM" id="SSF55874">
    <property type="entry name" value="ATPase domain of HSP90 chaperone/DNA topoisomerase II/histidine kinase"/>
    <property type="match status" value="1"/>
</dbReference>
<keyword evidence="9 17" id="KW-0418">Kinase</keyword>
<keyword evidence="8" id="KW-0547">Nucleotide-binding</keyword>
<evidence type="ECO:0000256" key="6">
    <source>
        <dbReference type="ARBA" id="ARBA00022679"/>
    </source>
</evidence>
<evidence type="ECO:0000256" key="4">
    <source>
        <dbReference type="ARBA" id="ARBA00022475"/>
    </source>
</evidence>
<gene>
    <name evidence="17" type="ORF">ACFSUC_00915</name>
</gene>
<dbReference type="InterPro" id="IPR004358">
    <property type="entry name" value="Sig_transdc_His_kin-like_C"/>
</dbReference>